<evidence type="ECO:0000256" key="2">
    <source>
        <dbReference type="ARBA" id="ARBA00009347"/>
    </source>
</evidence>
<dbReference type="GO" id="GO:0005886">
    <property type="term" value="C:plasma membrane"/>
    <property type="evidence" value="ECO:0007669"/>
    <property type="project" value="TreeGrafter"/>
</dbReference>
<dbReference type="InterPro" id="IPR036250">
    <property type="entry name" value="AcylCo_DH-like_C"/>
</dbReference>
<dbReference type="PANTHER" id="PTHR43292">
    <property type="entry name" value="ACYL-COA DEHYDROGENASE"/>
    <property type="match status" value="1"/>
</dbReference>
<dbReference type="KEGG" id="atq:GH723_02430"/>
<evidence type="ECO:0000256" key="4">
    <source>
        <dbReference type="ARBA" id="ARBA00022827"/>
    </source>
</evidence>
<proteinExistence type="inferred from homology"/>
<comment type="cofactor">
    <cofactor evidence="1 6">
        <name>FAD</name>
        <dbReference type="ChEBI" id="CHEBI:57692"/>
    </cofactor>
</comment>
<evidence type="ECO:0000259" key="7">
    <source>
        <dbReference type="Pfam" id="PF00441"/>
    </source>
</evidence>
<keyword evidence="5 6" id="KW-0560">Oxidoreductase</keyword>
<dbReference type="Gene3D" id="1.10.540.10">
    <property type="entry name" value="Acyl-CoA dehydrogenase/oxidase, N-terminal domain"/>
    <property type="match status" value="1"/>
</dbReference>
<dbReference type="InterPro" id="IPR052161">
    <property type="entry name" value="Mycobact_Acyl-CoA_DH"/>
</dbReference>
<dbReference type="SUPFAM" id="SSF47203">
    <property type="entry name" value="Acyl-CoA dehydrogenase C-terminal domain-like"/>
    <property type="match status" value="1"/>
</dbReference>
<dbReference type="InterPro" id="IPR009075">
    <property type="entry name" value="AcylCo_DH/oxidase_C"/>
</dbReference>
<evidence type="ECO:0000313" key="10">
    <source>
        <dbReference type="EMBL" id="QGG94050.1"/>
    </source>
</evidence>
<dbReference type="Gene3D" id="2.40.110.10">
    <property type="entry name" value="Butyryl-CoA Dehydrogenase, subunit A, domain 2"/>
    <property type="match status" value="1"/>
</dbReference>
<evidence type="ECO:0000256" key="6">
    <source>
        <dbReference type="RuleBase" id="RU362125"/>
    </source>
</evidence>
<dbReference type="InterPro" id="IPR006091">
    <property type="entry name" value="Acyl-CoA_Oxase/DH_mid-dom"/>
</dbReference>
<dbReference type="Pfam" id="PF02770">
    <property type="entry name" value="Acyl-CoA_dh_M"/>
    <property type="match status" value="1"/>
</dbReference>
<keyword evidence="11" id="KW-1185">Reference proteome</keyword>
<evidence type="ECO:0000313" key="11">
    <source>
        <dbReference type="Proteomes" id="UP000334019"/>
    </source>
</evidence>
<comment type="similarity">
    <text evidence="2 6">Belongs to the acyl-CoA dehydrogenase family.</text>
</comment>
<evidence type="ECO:0000256" key="1">
    <source>
        <dbReference type="ARBA" id="ARBA00001974"/>
    </source>
</evidence>
<gene>
    <name evidence="10" type="ORF">GH723_02430</name>
</gene>
<dbReference type="InterPro" id="IPR037069">
    <property type="entry name" value="AcylCoA_DH/ox_N_sf"/>
</dbReference>
<dbReference type="GO" id="GO:0050660">
    <property type="term" value="F:flavin adenine dinucleotide binding"/>
    <property type="evidence" value="ECO:0007669"/>
    <property type="project" value="InterPro"/>
</dbReference>
<evidence type="ECO:0000256" key="5">
    <source>
        <dbReference type="ARBA" id="ARBA00023002"/>
    </source>
</evidence>
<dbReference type="FunFam" id="2.40.110.10:FF:000011">
    <property type="entry name" value="Acyl-CoA dehydrogenase FadE34"/>
    <property type="match status" value="1"/>
</dbReference>
<feature type="domain" description="Acyl-CoA dehydrogenase/oxidase N-terminal" evidence="9">
    <location>
        <begin position="22"/>
        <end position="102"/>
    </location>
</feature>
<dbReference type="AlphaFoldDB" id="A0A5Q2RJN0"/>
<dbReference type="GO" id="GO:0016627">
    <property type="term" value="F:oxidoreductase activity, acting on the CH-CH group of donors"/>
    <property type="evidence" value="ECO:0007669"/>
    <property type="project" value="InterPro"/>
</dbReference>
<dbReference type="Pfam" id="PF02771">
    <property type="entry name" value="Acyl-CoA_dh_N"/>
    <property type="match status" value="1"/>
</dbReference>
<dbReference type="InterPro" id="IPR009100">
    <property type="entry name" value="AcylCoA_DH/oxidase_NM_dom_sf"/>
</dbReference>
<dbReference type="RefSeq" id="WP_153758156.1">
    <property type="nucleotide sequence ID" value="NZ_CP045851.1"/>
</dbReference>
<evidence type="ECO:0000259" key="9">
    <source>
        <dbReference type="Pfam" id="PF02771"/>
    </source>
</evidence>
<accession>A0A5Q2RJN0</accession>
<evidence type="ECO:0000256" key="3">
    <source>
        <dbReference type="ARBA" id="ARBA00022630"/>
    </source>
</evidence>
<feature type="domain" description="Acyl-CoA oxidase/dehydrogenase middle" evidence="8">
    <location>
        <begin position="106"/>
        <end position="199"/>
    </location>
</feature>
<keyword evidence="4 6" id="KW-0274">FAD</keyword>
<dbReference type="InterPro" id="IPR046373">
    <property type="entry name" value="Acyl-CoA_Oxase/DH_mid-dom_sf"/>
</dbReference>
<dbReference type="Pfam" id="PF00441">
    <property type="entry name" value="Acyl-CoA_dh_1"/>
    <property type="match status" value="1"/>
</dbReference>
<dbReference type="InterPro" id="IPR013786">
    <property type="entry name" value="AcylCoA_DH/ox_N"/>
</dbReference>
<keyword evidence="3 6" id="KW-0285">Flavoprotein</keyword>
<feature type="domain" description="Acyl-CoA dehydrogenase/oxidase C-terminal" evidence="7">
    <location>
        <begin position="212"/>
        <end position="365"/>
    </location>
</feature>
<dbReference type="Proteomes" id="UP000334019">
    <property type="component" value="Chromosome"/>
</dbReference>
<dbReference type="EMBL" id="CP045851">
    <property type="protein sequence ID" value="QGG94050.1"/>
    <property type="molecule type" value="Genomic_DNA"/>
</dbReference>
<organism evidence="10 11">
    <name type="scientific">Actinomarinicola tropica</name>
    <dbReference type="NCBI Taxonomy" id="2789776"/>
    <lineage>
        <taxon>Bacteria</taxon>
        <taxon>Bacillati</taxon>
        <taxon>Actinomycetota</taxon>
        <taxon>Acidimicrobiia</taxon>
        <taxon>Acidimicrobiales</taxon>
        <taxon>Iamiaceae</taxon>
        <taxon>Actinomarinicola</taxon>
    </lineage>
</organism>
<protein>
    <submittedName>
        <fullName evidence="10">Acyl-CoA dehydrogenase</fullName>
    </submittedName>
</protein>
<dbReference type="SUPFAM" id="SSF56645">
    <property type="entry name" value="Acyl-CoA dehydrogenase NM domain-like"/>
    <property type="match status" value="1"/>
</dbReference>
<dbReference type="Gene3D" id="1.20.140.10">
    <property type="entry name" value="Butyryl-CoA Dehydrogenase, subunit A, domain 3"/>
    <property type="match status" value="1"/>
</dbReference>
<dbReference type="PANTHER" id="PTHR43292:SF4">
    <property type="entry name" value="ACYL-COA DEHYDROGENASE FADE34"/>
    <property type="match status" value="1"/>
</dbReference>
<sequence>MDFDLPGDDHPDRKAVRDWLTEHPQPSGRQLAEAGYVAPHWPAPWGQDADPIQQLVIDDELKRAGVSRPMNPIGIGWAGPTILHAGTQEQKDRYLMPLLAGEEVWCQLFSEPQAGSDLANLGTRAVRDGDEYVINGQKIWTSLAQFSAYGILIARTDPDQPKQQGVSYFICPMDAPGIEIRPIIEMTGGHTFNEVFLTDVRIPAENLVGEENRGWSLAKVTLGNERVSLSSGGALWGMGPTAEDLLDVVRAHGGADDPLLRQRLAQLHIESQLLRLIRLRTVTAAIKGEPPGPEASIRKIMADEHGQHVFELAKDLAGTAGVRDDVGPYGGDPAMWGHGFLFAPALTIGGGTGVVQRNIIGERVLGLPHDVDVEQGLSWAEARRR</sequence>
<name>A0A5Q2RJN0_9ACTN</name>
<reference evidence="10 11" key="1">
    <citation type="submission" date="2019-11" db="EMBL/GenBank/DDBJ databases">
        <authorList>
            <person name="He Y."/>
        </authorList>
    </citation>
    <scope>NUCLEOTIDE SEQUENCE [LARGE SCALE GENOMIC DNA]</scope>
    <source>
        <strain evidence="10 11">SCSIO 58843</strain>
    </source>
</reference>
<evidence type="ECO:0000259" key="8">
    <source>
        <dbReference type="Pfam" id="PF02770"/>
    </source>
</evidence>